<keyword evidence="5" id="KW-1185">Reference proteome</keyword>
<dbReference type="EMBL" id="JAZAVK010000003">
    <property type="protein sequence ID" value="KAK7432818.1"/>
    <property type="molecule type" value="Genomic_DNA"/>
</dbReference>
<dbReference type="InterPro" id="IPR015424">
    <property type="entry name" value="PyrdxlP-dep_Trfase"/>
</dbReference>
<gene>
    <name evidence="4" type="ORF">QQZ08_000681</name>
</gene>
<dbReference type="PANTHER" id="PTHR42699">
    <property type="match status" value="1"/>
</dbReference>
<dbReference type="PANTHER" id="PTHR42699:SF1">
    <property type="entry name" value="CYSTATHIONINE GAMMA-SYNTHASE-RELATED"/>
    <property type="match status" value="1"/>
</dbReference>
<proteinExistence type="inferred from homology"/>
<dbReference type="Proteomes" id="UP001498421">
    <property type="component" value="Unassembled WGS sequence"/>
</dbReference>
<organism evidence="4 5">
    <name type="scientific">Neonectria magnoliae</name>
    <dbReference type="NCBI Taxonomy" id="2732573"/>
    <lineage>
        <taxon>Eukaryota</taxon>
        <taxon>Fungi</taxon>
        <taxon>Dikarya</taxon>
        <taxon>Ascomycota</taxon>
        <taxon>Pezizomycotina</taxon>
        <taxon>Sordariomycetes</taxon>
        <taxon>Hypocreomycetidae</taxon>
        <taxon>Hypocreales</taxon>
        <taxon>Nectriaceae</taxon>
        <taxon>Neonectria</taxon>
    </lineage>
</organism>
<evidence type="ECO:0000256" key="3">
    <source>
        <dbReference type="RuleBase" id="RU362118"/>
    </source>
</evidence>
<keyword evidence="2 3" id="KW-0663">Pyridoxal phosphate</keyword>
<dbReference type="InterPro" id="IPR051750">
    <property type="entry name" value="Trans-sulfuration_enzymes"/>
</dbReference>
<comment type="cofactor">
    <cofactor evidence="1 3">
        <name>pyridoxal 5'-phosphate</name>
        <dbReference type="ChEBI" id="CHEBI:597326"/>
    </cofactor>
</comment>
<dbReference type="SUPFAM" id="SSF53383">
    <property type="entry name" value="PLP-dependent transferases"/>
    <property type="match status" value="1"/>
</dbReference>
<dbReference type="InterPro" id="IPR015422">
    <property type="entry name" value="PyrdxlP-dep_Trfase_small"/>
</dbReference>
<evidence type="ECO:0000313" key="5">
    <source>
        <dbReference type="Proteomes" id="UP001498421"/>
    </source>
</evidence>
<comment type="similarity">
    <text evidence="3">Belongs to the trans-sulfuration enzymes family.</text>
</comment>
<protein>
    <recommendedName>
        <fullName evidence="6">Cystathionine gamma-synthase</fullName>
    </recommendedName>
</protein>
<evidence type="ECO:0008006" key="6">
    <source>
        <dbReference type="Google" id="ProtNLM"/>
    </source>
</evidence>
<accession>A0ABR1IGV8</accession>
<dbReference type="Gene3D" id="3.40.640.10">
    <property type="entry name" value="Type I PLP-dependent aspartate aminotransferase-like (Major domain)"/>
    <property type="match status" value="1"/>
</dbReference>
<dbReference type="Gene3D" id="3.90.1150.10">
    <property type="entry name" value="Aspartate Aminotransferase, domain 1"/>
    <property type="match status" value="1"/>
</dbReference>
<evidence type="ECO:0000313" key="4">
    <source>
        <dbReference type="EMBL" id="KAK7432818.1"/>
    </source>
</evidence>
<dbReference type="Pfam" id="PF01053">
    <property type="entry name" value="Cys_Met_Meta_PP"/>
    <property type="match status" value="1"/>
</dbReference>
<dbReference type="InterPro" id="IPR000277">
    <property type="entry name" value="Cys/Met-Metab_PyrdxlP-dep_enz"/>
</dbReference>
<dbReference type="InterPro" id="IPR015421">
    <property type="entry name" value="PyrdxlP-dep_Trfase_major"/>
</dbReference>
<evidence type="ECO:0000256" key="2">
    <source>
        <dbReference type="ARBA" id="ARBA00022898"/>
    </source>
</evidence>
<sequence>MKTGYPRFFVPLIVRELAERLVHWAALKRASEAPKEDSTEHLTAPVQLALLTAGENHAECCRVYLEAQGKEPIIVLRISFSGALEIFDGMQSSDLPCPHEDVYAVVYPEQLAVEAKAFWQHTGFGISSRCAEFWLNNAPFLQPDGGELKGLEAMLPIKEAEIARGVLRKRIGDSLSTEANEVGMEAVYLYPTGMSAISHSATALRKVRSDGLTACRVVIFGKVYGFDCKLYGHATPSDMDQLEADLKGGLKIDALYTEFPGNPLLGSVDLDRLYTLSKRHDFLLIVDDTVATSVNVNLLCFCDVICTSLTKMFSGSCNVMGGSTVLNPKSERFELLRKTLDEQFTDTYFPEDVLVMAKNSADFEKRVVTASRNAERVAHLLQQHHSVSQVFYPKVNPTRDIYDRFKRAGRGYGYLLSARFETPEAAIAFHDALNVAKGPSLGTNFTLCCAYTLFAHFSELEWAAQYGVVEHLVRISVGIEDEELLERLVRKALEAATEKHQSMCLL</sequence>
<evidence type="ECO:0000256" key="1">
    <source>
        <dbReference type="ARBA" id="ARBA00001933"/>
    </source>
</evidence>
<comment type="caution">
    <text evidence="4">The sequence shown here is derived from an EMBL/GenBank/DDBJ whole genome shotgun (WGS) entry which is preliminary data.</text>
</comment>
<reference evidence="4 5" key="1">
    <citation type="journal article" date="2025" name="Microbiol. Resour. Announc.">
        <title>Draft genome sequences for Neonectria magnoliae and Neonectria punicea, canker pathogens of Liriodendron tulipifera and Acer saccharum in West Virginia.</title>
        <authorList>
            <person name="Petronek H.M."/>
            <person name="Kasson M.T."/>
            <person name="Metheny A.M."/>
            <person name="Stauder C.M."/>
            <person name="Lovett B."/>
            <person name="Lynch S.C."/>
            <person name="Garnas J.R."/>
            <person name="Kasson L.R."/>
            <person name="Stajich J.E."/>
        </authorList>
    </citation>
    <scope>NUCLEOTIDE SEQUENCE [LARGE SCALE GENOMIC DNA]</scope>
    <source>
        <strain evidence="4 5">NRRL 64651</strain>
    </source>
</reference>
<name>A0ABR1IGV8_9HYPO</name>